<dbReference type="Proteomes" id="UP000261540">
    <property type="component" value="Unplaced"/>
</dbReference>
<evidence type="ECO:0000313" key="2">
    <source>
        <dbReference type="Proteomes" id="UP000261540"/>
    </source>
</evidence>
<dbReference type="Gene3D" id="1.25.40.10">
    <property type="entry name" value="Tetratricopeptide repeat domain"/>
    <property type="match status" value="1"/>
</dbReference>
<sequence>LLSAQSCRASSDSMEQDQFFSLLSHVQSGHMDDQRCVLDPNKKILNTSKDKNPSTHESDIELLNLVATTQRCRLDDQRVSMKTLPGLHVTFSIEQDGHVKMAADQQSDQHGTASRVSKPISCDPLWSWVLCRT</sequence>
<accession>A0A3B3T191</accession>
<dbReference type="Pfam" id="PF02188">
    <property type="entry name" value="GoLoco"/>
    <property type="match status" value="1"/>
</dbReference>
<dbReference type="PANTHER" id="PTHR47503">
    <property type="entry name" value="PURKINJE CELL PROTEIN 2"/>
    <property type="match status" value="1"/>
</dbReference>
<proteinExistence type="predicted"/>
<evidence type="ECO:0000313" key="1">
    <source>
        <dbReference type="Ensembl" id="ENSPKIP00000036101.1"/>
    </source>
</evidence>
<dbReference type="PROSITE" id="PS50877">
    <property type="entry name" value="GOLOCO"/>
    <property type="match status" value="1"/>
</dbReference>
<dbReference type="Ensembl" id="ENSPKIT00000017041.1">
    <property type="protein sequence ID" value="ENSPKIP00000036101.1"/>
    <property type="gene ID" value="ENSPKIG00000014790.1"/>
</dbReference>
<keyword evidence="2" id="KW-1185">Reference proteome</keyword>
<dbReference type="STRING" id="1676925.ENSPKIP00000036101"/>
<organism evidence="1 2">
    <name type="scientific">Paramormyrops kingsleyae</name>
    <dbReference type="NCBI Taxonomy" id="1676925"/>
    <lineage>
        <taxon>Eukaryota</taxon>
        <taxon>Metazoa</taxon>
        <taxon>Chordata</taxon>
        <taxon>Craniata</taxon>
        <taxon>Vertebrata</taxon>
        <taxon>Euteleostomi</taxon>
        <taxon>Actinopterygii</taxon>
        <taxon>Neopterygii</taxon>
        <taxon>Teleostei</taxon>
        <taxon>Osteoglossocephala</taxon>
        <taxon>Osteoglossomorpha</taxon>
        <taxon>Osteoglossiformes</taxon>
        <taxon>Mormyridae</taxon>
        <taxon>Paramormyrops</taxon>
    </lineage>
</organism>
<dbReference type="GeneTree" id="ENSGT00940000177910"/>
<dbReference type="SMART" id="SM00390">
    <property type="entry name" value="GoLoco"/>
    <property type="match status" value="2"/>
</dbReference>
<name>A0A3B3T191_9TELE</name>
<dbReference type="GO" id="GO:0005085">
    <property type="term" value="F:guanyl-nucleotide exchange factor activity"/>
    <property type="evidence" value="ECO:0007669"/>
    <property type="project" value="InterPro"/>
</dbReference>
<dbReference type="InterPro" id="IPR011990">
    <property type="entry name" value="TPR-like_helical_dom_sf"/>
</dbReference>
<reference evidence="1" key="2">
    <citation type="submission" date="2025-09" db="UniProtKB">
        <authorList>
            <consortium name="Ensembl"/>
        </authorList>
    </citation>
    <scope>IDENTIFICATION</scope>
</reference>
<reference evidence="1" key="1">
    <citation type="submission" date="2025-08" db="UniProtKB">
        <authorList>
            <consortium name="Ensembl"/>
        </authorList>
    </citation>
    <scope>IDENTIFICATION</scope>
</reference>
<dbReference type="PANTHER" id="PTHR47503:SF1">
    <property type="entry name" value="PURKINJE CELL PROTEIN 2 HOMOLOG"/>
    <property type="match status" value="1"/>
</dbReference>
<dbReference type="InterPro" id="IPR042168">
    <property type="entry name" value="Pcp2"/>
</dbReference>
<dbReference type="AlphaFoldDB" id="A0A3B3T191"/>
<dbReference type="InterPro" id="IPR003109">
    <property type="entry name" value="GoLoco_motif"/>
</dbReference>
<protein>
    <submittedName>
        <fullName evidence="1">Uncharacterized protein</fullName>
    </submittedName>
</protein>